<evidence type="ECO:0000313" key="9">
    <source>
        <dbReference type="EMBL" id="OIR21201.1"/>
    </source>
</evidence>
<feature type="transmembrane region" description="Helical" evidence="7">
    <location>
        <begin position="253"/>
        <end position="269"/>
    </location>
</feature>
<dbReference type="PANTHER" id="PTHR33406:SF13">
    <property type="entry name" value="MEMBRANE PROTEIN YDFJ"/>
    <property type="match status" value="1"/>
</dbReference>
<feature type="transmembrane region" description="Helical" evidence="7">
    <location>
        <begin position="343"/>
        <end position="364"/>
    </location>
</feature>
<dbReference type="EMBL" id="MIZA01000001">
    <property type="protein sequence ID" value="OIR21201.1"/>
    <property type="molecule type" value="Genomic_DNA"/>
</dbReference>
<comment type="subcellular location">
    <subcellularLocation>
        <location evidence="1">Cell membrane</location>
        <topology evidence="1">Multi-pass membrane protein</topology>
    </subcellularLocation>
</comment>
<dbReference type="PROSITE" id="PS50156">
    <property type="entry name" value="SSD"/>
    <property type="match status" value="2"/>
</dbReference>
<dbReference type="Gene3D" id="1.20.1640.10">
    <property type="entry name" value="Multidrug efflux transporter AcrB transmembrane domain"/>
    <property type="match status" value="2"/>
</dbReference>
<keyword evidence="3 7" id="KW-0812">Transmembrane</keyword>
<feature type="transmembrane region" description="Helical" evidence="7">
    <location>
        <begin position="709"/>
        <end position="734"/>
    </location>
</feature>
<protein>
    <recommendedName>
        <fullName evidence="8">SSD domain-containing protein</fullName>
    </recommendedName>
</protein>
<dbReference type="InterPro" id="IPR000731">
    <property type="entry name" value="SSD"/>
</dbReference>
<feature type="transmembrane region" description="Helical" evidence="7">
    <location>
        <begin position="276"/>
        <end position="296"/>
    </location>
</feature>
<accession>A0A1J5TJQ6</accession>
<feature type="compositionally biased region" description="Basic and acidic residues" evidence="6">
    <location>
        <begin position="847"/>
        <end position="871"/>
    </location>
</feature>
<reference evidence="9 10" key="1">
    <citation type="submission" date="2016-08" db="EMBL/GenBank/DDBJ databases">
        <title>New Insights into Marine Group III Euryarchaeota, from dark to light.</title>
        <authorList>
            <person name="Haro-Moreno J.M."/>
            <person name="Rodriguez-Valera F."/>
            <person name="Lopez-Garcia P."/>
            <person name="Moreira D."/>
            <person name="Martin-Cuadrado A.B."/>
        </authorList>
    </citation>
    <scope>NUCLEOTIDE SEQUENCE [LARGE SCALE GENOMIC DNA]</scope>
    <source>
        <strain evidence="9">CG-Epi1</strain>
    </source>
</reference>
<feature type="region of interest" description="Disordered" evidence="6">
    <location>
        <begin position="847"/>
        <end position="883"/>
    </location>
</feature>
<evidence type="ECO:0000256" key="5">
    <source>
        <dbReference type="ARBA" id="ARBA00023136"/>
    </source>
</evidence>
<keyword evidence="2" id="KW-1003">Cell membrane</keyword>
<evidence type="ECO:0000256" key="1">
    <source>
        <dbReference type="ARBA" id="ARBA00004651"/>
    </source>
</evidence>
<dbReference type="Proteomes" id="UP000183080">
    <property type="component" value="Unassembled WGS sequence"/>
</dbReference>
<feature type="transmembrane region" description="Helical" evidence="7">
    <location>
        <begin position="741"/>
        <end position="763"/>
    </location>
</feature>
<dbReference type="AlphaFoldDB" id="A0A1J5TJQ6"/>
<gene>
    <name evidence="9" type="ORF">BD935_00250</name>
</gene>
<organism evidence="9 10">
    <name type="scientific">Marine Group III euryarchaeote CG-Epi1</name>
    <dbReference type="NCBI Taxonomy" id="1888995"/>
    <lineage>
        <taxon>Archaea</taxon>
        <taxon>Methanobacteriati</taxon>
        <taxon>Thermoplasmatota</taxon>
        <taxon>Thermoplasmata</taxon>
        <taxon>Candidatus Thermoprofundales</taxon>
    </lineage>
</organism>
<dbReference type="PANTHER" id="PTHR33406">
    <property type="entry name" value="MEMBRANE PROTEIN MJ1562-RELATED"/>
    <property type="match status" value="1"/>
</dbReference>
<feature type="transmembrane region" description="Helical" evidence="7">
    <location>
        <begin position="17"/>
        <end position="36"/>
    </location>
</feature>
<evidence type="ECO:0000313" key="10">
    <source>
        <dbReference type="Proteomes" id="UP000183080"/>
    </source>
</evidence>
<feature type="transmembrane region" description="Helical" evidence="7">
    <location>
        <begin position="376"/>
        <end position="402"/>
    </location>
</feature>
<sequence>MEQLDVLAKQVNRNPSVVIGAIMIVTAIMFTILVTAPEAGDPSQSGFIPENEVVDAMTDIGEKFSTEYSVVTLIKSDDVISSSTFVDILELQIAFTEDEDISNSLTDQQTKANSIISLPNSLASQFNVSSANLSELKSLYEGKSDQEIKSALQNAIEDPYAGAAIIPLLGEFDENSTTAKSTIITLKLDNSNREGENSVQALERVAKVENVMGTISMDYRENVFTGTSAYSLGQGAMDAEINSQFEEDIGSRLMPFVLGFILLVLYLTFRSRIDMLLTLVALFISIIWTFAFGVILDFEPSFFLTIIPILLIGLGVDYGIHLTMRYREGVVENGDIDKANKTAIISVGSALLFATITTMIGFFSNLSSEIVPIKEFGIQTGLGILSAFIIFVTFLPACRIVIDRYYESKGKNVLSQTNIDIIKAKKMGSESDAISDKFMSIGSILALKYPEKTLAFFVVLTLIAGYGGSQISSEFNAEDFLPQEVEVVKQFNYYQDNFGASAGEVSFIYISGENLATNQVFQAIDNTQEQLLIDDTYVSGDPNNIFSALNGMRNLASSESGYFYNATFAEMFNSKDTDNDGVPDTDADVKELLDWVFVGEGVNQPSMIKNFIYYDEETGEYTVSYIMLTTKSKNVFYVEVSDELNKDIKPLEDIETSSKIKVVATGQPPIFVVVMDTITATMIQSILYTIALSSLVLTAVFWFNDGQPLLGILTIIPVLLVLTWILGTMVVIGYTLNVMTTLIGALTIGLGVTYAIHISHRFIEELEEHHSLEKAVNNTVKNTGFSLFGAAMTTVLSFGVLSQSILVPMQQFGTITALTILFSFLSSVWVLPSILVLWARQAGLTEHSNEHENKIPEPKEKLENDDIEPKVKMATTDDESEEE</sequence>
<proteinExistence type="predicted"/>
<dbReference type="STRING" id="1888995.BD935_00250"/>
<dbReference type="InterPro" id="IPR004869">
    <property type="entry name" value="MMPL_dom"/>
</dbReference>
<feature type="transmembrane region" description="Helical" evidence="7">
    <location>
        <begin position="783"/>
        <end position="801"/>
    </location>
</feature>
<keyword evidence="5 7" id="KW-0472">Membrane</keyword>
<dbReference type="Pfam" id="PF03176">
    <property type="entry name" value="MMPL"/>
    <property type="match status" value="2"/>
</dbReference>
<feature type="domain" description="SSD" evidence="8">
    <location>
        <begin position="676"/>
        <end position="837"/>
    </location>
</feature>
<evidence type="ECO:0000256" key="3">
    <source>
        <dbReference type="ARBA" id="ARBA00022692"/>
    </source>
</evidence>
<feature type="domain" description="SSD" evidence="8">
    <location>
        <begin position="275"/>
        <end position="401"/>
    </location>
</feature>
<feature type="transmembrane region" description="Helical" evidence="7">
    <location>
        <begin position="685"/>
        <end position="703"/>
    </location>
</feature>
<evidence type="ECO:0000256" key="4">
    <source>
        <dbReference type="ARBA" id="ARBA00022989"/>
    </source>
</evidence>
<name>A0A1J5TJQ6_9ARCH</name>
<keyword evidence="4 7" id="KW-1133">Transmembrane helix</keyword>
<feature type="transmembrane region" description="Helical" evidence="7">
    <location>
        <begin position="302"/>
        <end position="322"/>
    </location>
</feature>
<evidence type="ECO:0000259" key="8">
    <source>
        <dbReference type="PROSITE" id="PS50156"/>
    </source>
</evidence>
<evidence type="ECO:0000256" key="7">
    <source>
        <dbReference type="SAM" id="Phobius"/>
    </source>
</evidence>
<evidence type="ECO:0000256" key="2">
    <source>
        <dbReference type="ARBA" id="ARBA00022475"/>
    </source>
</evidence>
<dbReference type="InterPro" id="IPR050545">
    <property type="entry name" value="Mycobact_MmpL"/>
</dbReference>
<feature type="transmembrane region" description="Helical" evidence="7">
    <location>
        <begin position="813"/>
        <end position="839"/>
    </location>
</feature>
<comment type="caution">
    <text evidence="9">The sequence shown here is derived from an EMBL/GenBank/DDBJ whole genome shotgun (WGS) entry which is preliminary data.</text>
</comment>
<evidence type="ECO:0000256" key="6">
    <source>
        <dbReference type="SAM" id="MobiDB-lite"/>
    </source>
</evidence>
<dbReference type="GO" id="GO:0005886">
    <property type="term" value="C:plasma membrane"/>
    <property type="evidence" value="ECO:0007669"/>
    <property type="project" value="UniProtKB-SubCell"/>
</dbReference>
<dbReference type="SUPFAM" id="SSF82866">
    <property type="entry name" value="Multidrug efflux transporter AcrB transmembrane domain"/>
    <property type="match status" value="2"/>
</dbReference>